<organism evidence="2 3">
    <name type="scientific">Armillaria solidipes</name>
    <dbReference type="NCBI Taxonomy" id="1076256"/>
    <lineage>
        <taxon>Eukaryota</taxon>
        <taxon>Fungi</taxon>
        <taxon>Dikarya</taxon>
        <taxon>Basidiomycota</taxon>
        <taxon>Agaricomycotina</taxon>
        <taxon>Agaricomycetes</taxon>
        <taxon>Agaricomycetidae</taxon>
        <taxon>Agaricales</taxon>
        <taxon>Marasmiineae</taxon>
        <taxon>Physalacriaceae</taxon>
        <taxon>Armillaria</taxon>
    </lineage>
</organism>
<keyword evidence="1" id="KW-0812">Transmembrane</keyword>
<protein>
    <submittedName>
        <fullName evidence="2">Uncharacterized protein</fullName>
    </submittedName>
</protein>
<evidence type="ECO:0000313" key="3">
    <source>
        <dbReference type="Proteomes" id="UP000218334"/>
    </source>
</evidence>
<evidence type="ECO:0000256" key="1">
    <source>
        <dbReference type="SAM" id="Phobius"/>
    </source>
</evidence>
<accession>A0A2H3B5T2</accession>
<feature type="transmembrane region" description="Helical" evidence="1">
    <location>
        <begin position="28"/>
        <end position="51"/>
    </location>
</feature>
<name>A0A2H3B5T2_9AGAR</name>
<gene>
    <name evidence="2" type="ORF">ARMSODRAFT_1028274</name>
</gene>
<feature type="transmembrane region" description="Helical" evidence="1">
    <location>
        <begin position="172"/>
        <end position="194"/>
    </location>
</feature>
<reference evidence="3" key="1">
    <citation type="journal article" date="2017" name="Nat. Ecol. Evol.">
        <title>Genome expansion and lineage-specific genetic innovations in the forest pathogenic fungi Armillaria.</title>
        <authorList>
            <person name="Sipos G."/>
            <person name="Prasanna A.N."/>
            <person name="Walter M.C."/>
            <person name="O'Connor E."/>
            <person name="Balint B."/>
            <person name="Krizsan K."/>
            <person name="Kiss B."/>
            <person name="Hess J."/>
            <person name="Varga T."/>
            <person name="Slot J."/>
            <person name="Riley R."/>
            <person name="Boka B."/>
            <person name="Rigling D."/>
            <person name="Barry K."/>
            <person name="Lee J."/>
            <person name="Mihaltcheva S."/>
            <person name="LaButti K."/>
            <person name="Lipzen A."/>
            <person name="Waldron R."/>
            <person name="Moloney N.M."/>
            <person name="Sperisen C."/>
            <person name="Kredics L."/>
            <person name="Vagvoelgyi C."/>
            <person name="Patrignani A."/>
            <person name="Fitzpatrick D."/>
            <person name="Nagy I."/>
            <person name="Doyle S."/>
            <person name="Anderson J.B."/>
            <person name="Grigoriev I.V."/>
            <person name="Gueldener U."/>
            <person name="Muensterkoetter M."/>
            <person name="Nagy L.G."/>
        </authorList>
    </citation>
    <scope>NUCLEOTIDE SEQUENCE [LARGE SCALE GENOMIC DNA]</scope>
    <source>
        <strain evidence="3">28-4</strain>
    </source>
</reference>
<feature type="transmembrane region" description="Helical" evidence="1">
    <location>
        <begin position="63"/>
        <end position="82"/>
    </location>
</feature>
<keyword evidence="1" id="KW-0472">Membrane</keyword>
<dbReference type="STRING" id="1076256.A0A2H3B5T2"/>
<feature type="transmembrane region" description="Helical" evidence="1">
    <location>
        <begin position="215"/>
        <end position="239"/>
    </location>
</feature>
<keyword evidence="3" id="KW-1185">Reference proteome</keyword>
<keyword evidence="1" id="KW-1133">Transmembrane helix</keyword>
<dbReference type="Proteomes" id="UP000218334">
    <property type="component" value="Unassembled WGS sequence"/>
</dbReference>
<dbReference type="EMBL" id="KZ293545">
    <property type="protein sequence ID" value="PBK58406.1"/>
    <property type="molecule type" value="Genomic_DNA"/>
</dbReference>
<proteinExistence type="predicted"/>
<feature type="transmembrane region" description="Helical" evidence="1">
    <location>
        <begin position="143"/>
        <end position="166"/>
    </location>
</feature>
<sequence length="332" mass="37794">MCVQTGILPADPTHDYIFKYLDAELNSIILYALLHGIYTGVVAVTLWNIFTNNFQPFQRQSKVFMVIMLYNLTTLNFVFNWSCRTSAFTGSRQKFTTVYQELIKPIPVDPFGTRITASICTIISNSHMIWCCWVVWQRRWIIVLLPALFLIPGTVLRLVVLCTQFGNGTFQIFNILYISFNLATTLWCTLLIIYRIFTIVRVRYEAEGRLGPYRHFIEVLVESSVIYAIPAALYLAFILRDNLGIFYLDSITNVTKGIAPTLFVGRAAAGHTRADDSLQDSVVSSLHFRTSSRVRTETSTQENTMQSEVLENEIESQMETLIVCSEIVVDGT</sequence>
<dbReference type="AlphaFoldDB" id="A0A2H3B5T2"/>
<evidence type="ECO:0000313" key="2">
    <source>
        <dbReference type="EMBL" id="PBK58406.1"/>
    </source>
</evidence>
<feature type="transmembrane region" description="Helical" evidence="1">
    <location>
        <begin position="115"/>
        <end position="136"/>
    </location>
</feature>